<evidence type="ECO:0000313" key="6">
    <source>
        <dbReference type="RefSeq" id="XP_030635263.1"/>
    </source>
</evidence>
<dbReference type="SMART" id="SM00612">
    <property type="entry name" value="Kelch"/>
    <property type="match status" value="5"/>
</dbReference>
<dbReference type="SUPFAM" id="SSF54695">
    <property type="entry name" value="POZ domain"/>
    <property type="match status" value="2"/>
</dbReference>
<proteinExistence type="predicted"/>
<dbReference type="SMART" id="SM00225">
    <property type="entry name" value="BTB"/>
    <property type="match status" value="2"/>
</dbReference>
<evidence type="ECO:0000313" key="5">
    <source>
        <dbReference type="Proteomes" id="UP000504632"/>
    </source>
</evidence>
<dbReference type="PANTHER" id="PTHR45632">
    <property type="entry name" value="LD33804P"/>
    <property type="match status" value="1"/>
</dbReference>
<dbReference type="OrthoDB" id="45365at2759"/>
<dbReference type="Gene3D" id="2.120.10.80">
    <property type="entry name" value="Kelch-type beta propeller"/>
    <property type="match status" value="2"/>
</dbReference>
<sequence length="933" mass="106006">MARMTKAVDQNVDHDCEVEKMTEREKSAENWSRIKDKPEDEEVGEDDVNNDDDDDDDDDNVSNNSCSESTTEKIKSKDQQLDRDYEEYKPTEKVAENMSQGMDELGNVELAVDDDDINNISSSAKIKAQASKAVDQPLYLNCEGDKVTEREGRATENLCPEENDLWNEKVTEEDVEVEEEEEEEDDQYEIYTKEEEDDLEEDDDEGIRKLYCSPTYSTEIFQTLNQLRNSSLFTDLTLNTEDGLALYAHSSVMAALSSVVKQRLRERNGCRDGEREREFTLSFDVEVTHFGLAAVLEFAYTGQITCLDKGMLAQIRAAALSLGVPRVLDFCKEQEEREIKAGGGEKREDKKTKLSAEEQTKITLESIRQLWAERVGCDVELEVEGRRFHAHRVILAASSDYFRGMFTSGMRDSHQPCVTLLLLRMSEFEPLLQCSYSGNLALGWGCVFELACTALQFQFQHAYSLCMDFLKQEIDANSCLDVVSFAEAFEMGWLHEVAEDFVLRNFLDVAMTPKFLDLPVEKLKEYLRSDALCVPSELPVFKAVVSWIEANPRKRVRLARELMGTIQFPLMTFKEFKEVKAISGWPKCSAKDLYESLLEEFCSTSADYQSHCRVYLPKDALILVGGERITEDFDNRYPCKEIWFGNSFRNHTGLVKRVEWRMLANLPEQPRFSHGVAVLKGKLYVVGGRHYYGTEDTLNSTYRYDPYQNSWQRMADMHEKRSIFSLVVLDGELYAIGGERDSQTSTESVENYCPSTDSWSFSHPLDQALSGHAATLWCGKIFISGGFDSKYQCLDSMFQYSPDTGITYVSEMNHSRALHCMETLRDCVYVAGGVSADRNGQLVDQFACEIYDPAGDCWSSITPLPVPHVAAGSATLEGKLYIVGGYCQEDYSESRQVHRYDPPTQRWENMSMTPGPNTCLGVCVLSLPAHLRR</sequence>
<dbReference type="InterPro" id="IPR006652">
    <property type="entry name" value="Kelch_1"/>
</dbReference>
<dbReference type="AlphaFoldDB" id="A0A6J2VTK2"/>
<dbReference type="SMART" id="SM00875">
    <property type="entry name" value="BACK"/>
    <property type="match status" value="1"/>
</dbReference>
<dbReference type="PROSITE" id="PS50097">
    <property type="entry name" value="BTB"/>
    <property type="match status" value="2"/>
</dbReference>
<dbReference type="InParanoid" id="A0A6J2VTK2"/>
<dbReference type="RefSeq" id="XP_030635263.1">
    <property type="nucleotide sequence ID" value="XM_030779403.1"/>
</dbReference>
<dbReference type="Pfam" id="PF21536">
    <property type="entry name" value="BTB_KLHL33"/>
    <property type="match status" value="1"/>
</dbReference>
<dbReference type="Gene3D" id="3.30.710.10">
    <property type="entry name" value="Potassium Channel Kv1.1, Chain A"/>
    <property type="match status" value="2"/>
</dbReference>
<feature type="compositionally biased region" description="Basic and acidic residues" evidence="3">
    <location>
        <begin position="11"/>
        <end position="38"/>
    </location>
</feature>
<dbReference type="Proteomes" id="UP000504632">
    <property type="component" value="Chromosome 7"/>
</dbReference>
<feature type="compositionally biased region" description="Basic and acidic residues" evidence="3">
    <location>
        <begin position="70"/>
        <end position="95"/>
    </location>
</feature>
<keyword evidence="5" id="KW-1185">Reference proteome</keyword>
<feature type="domain" description="BTB" evidence="4">
    <location>
        <begin position="234"/>
        <end position="308"/>
    </location>
</feature>
<keyword evidence="1" id="KW-0880">Kelch repeat</keyword>
<feature type="domain" description="BTB" evidence="4">
    <location>
        <begin position="377"/>
        <end position="444"/>
    </location>
</feature>
<feature type="region of interest" description="Disordered" evidence="3">
    <location>
        <begin position="1"/>
        <end position="101"/>
    </location>
</feature>
<evidence type="ECO:0000259" key="4">
    <source>
        <dbReference type="PROSITE" id="PS50097"/>
    </source>
</evidence>
<dbReference type="Gene3D" id="1.25.40.420">
    <property type="match status" value="1"/>
</dbReference>
<dbReference type="Pfam" id="PF07707">
    <property type="entry name" value="BACK"/>
    <property type="match status" value="1"/>
</dbReference>
<dbReference type="Pfam" id="PF24981">
    <property type="entry name" value="Beta-prop_ATRN-LZTR1"/>
    <property type="match status" value="1"/>
</dbReference>
<dbReference type="InterPro" id="IPR011705">
    <property type="entry name" value="BACK"/>
</dbReference>
<dbReference type="Pfam" id="PF00651">
    <property type="entry name" value="BTB"/>
    <property type="match status" value="1"/>
</dbReference>
<keyword evidence="2" id="KW-0677">Repeat</keyword>
<dbReference type="SUPFAM" id="SSF117281">
    <property type="entry name" value="Kelch motif"/>
    <property type="match status" value="1"/>
</dbReference>
<dbReference type="GeneID" id="115816451"/>
<gene>
    <name evidence="6" type="primary">LOC115816451</name>
</gene>
<organism evidence="5 6">
    <name type="scientific">Chanos chanos</name>
    <name type="common">Milkfish</name>
    <name type="synonym">Mugil chanos</name>
    <dbReference type="NCBI Taxonomy" id="29144"/>
    <lineage>
        <taxon>Eukaryota</taxon>
        <taxon>Metazoa</taxon>
        <taxon>Chordata</taxon>
        <taxon>Craniata</taxon>
        <taxon>Vertebrata</taxon>
        <taxon>Euteleostomi</taxon>
        <taxon>Actinopterygii</taxon>
        <taxon>Neopterygii</taxon>
        <taxon>Teleostei</taxon>
        <taxon>Ostariophysi</taxon>
        <taxon>Gonorynchiformes</taxon>
        <taxon>Chanidae</taxon>
        <taxon>Chanos</taxon>
    </lineage>
</organism>
<evidence type="ECO:0000256" key="2">
    <source>
        <dbReference type="ARBA" id="ARBA00022737"/>
    </source>
</evidence>
<dbReference type="PANTHER" id="PTHR45632:SF14">
    <property type="entry name" value="KELCH-LIKE PROTEIN 33"/>
    <property type="match status" value="1"/>
</dbReference>
<dbReference type="InterPro" id="IPR011333">
    <property type="entry name" value="SKP1/BTB/POZ_sf"/>
</dbReference>
<reference evidence="6" key="1">
    <citation type="submission" date="2025-08" db="UniProtKB">
        <authorList>
            <consortium name="RefSeq"/>
        </authorList>
    </citation>
    <scope>IDENTIFICATION</scope>
</reference>
<protein>
    <submittedName>
        <fullName evidence="6">Kelch-like protein 33</fullName>
    </submittedName>
</protein>
<accession>A0A6J2VTK2</accession>
<name>A0A6J2VTK2_CHACN</name>
<evidence type="ECO:0000256" key="1">
    <source>
        <dbReference type="ARBA" id="ARBA00022441"/>
    </source>
</evidence>
<dbReference type="InterPro" id="IPR015915">
    <property type="entry name" value="Kelch-typ_b-propeller"/>
</dbReference>
<dbReference type="InterPro" id="IPR000210">
    <property type="entry name" value="BTB/POZ_dom"/>
</dbReference>
<evidence type="ECO:0000256" key="3">
    <source>
        <dbReference type="SAM" id="MobiDB-lite"/>
    </source>
</evidence>
<feature type="compositionally biased region" description="Acidic residues" evidence="3">
    <location>
        <begin position="39"/>
        <end position="60"/>
    </location>
</feature>
<dbReference type="InterPro" id="IPR056737">
    <property type="entry name" value="Beta-prop_ATRN-MKLN-like"/>
</dbReference>